<evidence type="ECO:0000256" key="2">
    <source>
        <dbReference type="ARBA" id="ARBA00006472"/>
    </source>
</evidence>
<dbReference type="Pfam" id="PF01329">
    <property type="entry name" value="Pterin_4a"/>
    <property type="match status" value="1"/>
</dbReference>
<dbReference type="InterPro" id="IPR001533">
    <property type="entry name" value="Pterin_deHydtase"/>
</dbReference>
<name>A0A5J4G122_9FLAO</name>
<dbReference type="Proteomes" id="UP000326994">
    <property type="component" value="Unassembled WGS sequence"/>
</dbReference>
<dbReference type="EC" id="4.2.1.96" evidence="4"/>
<dbReference type="SUPFAM" id="SSF55248">
    <property type="entry name" value="PCD-like"/>
    <property type="match status" value="1"/>
</dbReference>
<protein>
    <recommendedName>
        <fullName evidence="4">Putative pterin-4-alpha-carbinolamine dehydratase</fullName>
        <shortName evidence="4">PHS</shortName>
        <ecNumber evidence="4">4.2.1.96</ecNumber>
    </recommendedName>
    <alternativeName>
        <fullName evidence="4">4-alpha-hydroxy-tetrahydropterin dehydratase</fullName>
    </alternativeName>
    <alternativeName>
        <fullName evidence="4">Pterin carbinolamine dehydratase</fullName>
        <shortName evidence="4">PCD</shortName>
    </alternativeName>
</protein>
<comment type="catalytic activity">
    <reaction evidence="1 4">
        <text>(4aS,6R)-4a-hydroxy-L-erythro-5,6,7,8-tetrahydrobiopterin = (6R)-L-erythro-6,7-dihydrobiopterin + H2O</text>
        <dbReference type="Rhea" id="RHEA:11920"/>
        <dbReference type="ChEBI" id="CHEBI:15377"/>
        <dbReference type="ChEBI" id="CHEBI:15642"/>
        <dbReference type="ChEBI" id="CHEBI:43120"/>
        <dbReference type="EC" id="4.2.1.96"/>
    </reaction>
</comment>
<dbReference type="RefSeq" id="WP_151894213.1">
    <property type="nucleotide sequence ID" value="NZ_BKCF01000003.1"/>
</dbReference>
<evidence type="ECO:0000313" key="5">
    <source>
        <dbReference type="EMBL" id="GEQ86279.1"/>
    </source>
</evidence>
<dbReference type="GO" id="GO:0006729">
    <property type="term" value="P:tetrahydrobiopterin biosynthetic process"/>
    <property type="evidence" value="ECO:0007669"/>
    <property type="project" value="InterPro"/>
</dbReference>
<evidence type="ECO:0000256" key="3">
    <source>
        <dbReference type="ARBA" id="ARBA00023239"/>
    </source>
</evidence>
<accession>A0A5J4G122</accession>
<keyword evidence="3 4" id="KW-0456">Lyase</keyword>
<sequence length="93" mass="10831">MNKMTDKDINEKLAQFDGWDIEEGALHTIFEFENFKEAFSAMTRISFECEKQGHHPEWTNIYNTLEIYLTTHDADGITEKDFKLAKAIDELIG</sequence>
<reference evidence="5 6" key="1">
    <citation type="submission" date="2019-08" db="EMBL/GenBank/DDBJ databases">
        <title>Ulvibacter marinistellae sp. nov., isolated from a starfish, Patiria pectinifera.</title>
        <authorList>
            <person name="Kawano K."/>
            <person name="Ushijima N."/>
            <person name="Kihara M."/>
            <person name="Itoh H."/>
        </authorList>
    </citation>
    <scope>NUCLEOTIDE SEQUENCE [LARGE SCALE GENOMIC DNA]</scope>
    <source>
        <strain evidence="5 6">KK4</strain>
    </source>
</reference>
<dbReference type="AlphaFoldDB" id="A0A5J4G122"/>
<evidence type="ECO:0000313" key="6">
    <source>
        <dbReference type="Proteomes" id="UP000326994"/>
    </source>
</evidence>
<dbReference type="HAMAP" id="MF_00434">
    <property type="entry name" value="Pterin_4_alpha"/>
    <property type="match status" value="1"/>
</dbReference>
<dbReference type="OrthoDB" id="9794987at2"/>
<dbReference type="NCBIfam" id="NF002018">
    <property type="entry name" value="PRK00823.1-3"/>
    <property type="match status" value="1"/>
</dbReference>
<dbReference type="PANTHER" id="PTHR12599">
    <property type="entry name" value="PTERIN-4-ALPHA-CARBINOLAMINE DEHYDRATASE"/>
    <property type="match status" value="1"/>
</dbReference>
<dbReference type="Gene3D" id="3.30.1360.20">
    <property type="entry name" value="Transcriptional coactivator/pterin dehydratase"/>
    <property type="match status" value="1"/>
</dbReference>
<evidence type="ECO:0000256" key="4">
    <source>
        <dbReference type="HAMAP-Rule" id="MF_00434"/>
    </source>
</evidence>
<dbReference type="EMBL" id="BKCF01000003">
    <property type="protein sequence ID" value="GEQ86279.1"/>
    <property type="molecule type" value="Genomic_DNA"/>
</dbReference>
<dbReference type="GO" id="GO:0008124">
    <property type="term" value="F:4-alpha-hydroxytetrahydrobiopterin dehydratase activity"/>
    <property type="evidence" value="ECO:0007669"/>
    <property type="project" value="UniProtKB-UniRule"/>
</dbReference>
<comment type="similarity">
    <text evidence="2 4">Belongs to the pterin-4-alpha-carbinolamine dehydratase family.</text>
</comment>
<organism evidence="5 6">
    <name type="scientific">Patiriisocius marinistellae</name>
    <dbReference type="NCBI Taxonomy" id="2494560"/>
    <lineage>
        <taxon>Bacteria</taxon>
        <taxon>Pseudomonadati</taxon>
        <taxon>Bacteroidota</taxon>
        <taxon>Flavobacteriia</taxon>
        <taxon>Flavobacteriales</taxon>
        <taxon>Flavobacteriaceae</taxon>
        <taxon>Patiriisocius</taxon>
    </lineage>
</organism>
<dbReference type="PANTHER" id="PTHR12599:SF0">
    <property type="entry name" value="PTERIN-4-ALPHA-CARBINOLAMINE DEHYDRATASE"/>
    <property type="match status" value="1"/>
</dbReference>
<comment type="caution">
    <text evidence="5">The sequence shown here is derived from an EMBL/GenBank/DDBJ whole genome shotgun (WGS) entry which is preliminary data.</text>
</comment>
<dbReference type="NCBIfam" id="NF002017">
    <property type="entry name" value="PRK00823.1-2"/>
    <property type="match status" value="1"/>
</dbReference>
<dbReference type="InterPro" id="IPR036428">
    <property type="entry name" value="PCD_sf"/>
</dbReference>
<keyword evidence="6" id="KW-1185">Reference proteome</keyword>
<gene>
    <name evidence="5" type="primary">pcbD_1</name>
    <name evidence="5" type="ORF">ULMS_17870</name>
</gene>
<evidence type="ECO:0000256" key="1">
    <source>
        <dbReference type="ARBA" id="ARBA00001554"/>
    </source>
</evidence>
<proteinExistence type="inferred from homology"/>